<name>A0A0F9U976_9ZZZZ</name>
<reference evidence="1" key="1">
    <citation type="journal article" date="2015" name="Nature">
        <title>Complex archaea that bridge the gap between prokaryotes and eukaryotes.</title>
        <authorList>
            <person name="Spang A."/>
            <person name="Saw J.H."/>
            <person name="Jorgensen S.L."/>
            <person name="Zaremba-Niedzwiedzka K."/>
            <person name="Martijn J."/>
            <person name="Lind A.E."/>
            <person name="van Eijk R."/>
            <person name="Schleper C."/>
            <person name="Guy L."/>
            <person name="Ettema T.J."/>
        </authorList>
    </citation>
    <scope>NUCLEOTIDE SEQUENCE</scope>
</reference>
<sequence>MKILKKQTMALQEGLTVSMCSNGEYGWIKFKGVDPEGRPVELLFSTHDTLPIIAKMVRQLEEATT</sequence>
<protein>
    <submittedName>
        <fullName evidence="1">Uncharacterized protein</fullName>
    </submittedName>
</protein>
<dbReference type="EMBL" id="LAZR01000179">
    <property type="protein sequence ID" value="KKN83892.1"/>
    <property type="molecule type" value="Genomic_DNA"/>
</dbReference>
<accession>A0A0F9U976</accession>
<dbReference type="AlphaFoldDB" id="A0A0F9U976"/>
<proteinExistence type="predicted"/>
<organism evidence="1">
    <name type="scientific">marine sediment metagenome</name>
    <dbReference type="NCBI Taxonomy" id="412755"/>
    <lineage>
        <taxon>unclassified sequences</taxon>
        <taxon>metagenomes</taxon>
        <taxon>ecological metagenomes</taxon>
    </lineage>
</organism>
<evidence type="ECO:0000313" key="1">
    <source>
        <dbReference type="EMBL" id="KKN83892.1"/>
    </source>
</evidence>
<gene>
    <name evidence="1" type="ORF">LCGC14_0295450</name>
</gene>
<comment type="caution">
    <text evidence="1">The sequence shown here is derived from an EMBL/GenBank/DDBJ whole genome shotgun (WGS) entry which is preliminary data.</text>
</comment>